<gene>
    <name evidence="6" type="ORF">ABUW04_00555</name>
</gene>
<dbReference type="PANTHER" id="PTHR43391:SF14">
    <property type="entry name" value="DEHYDROGENASE_REDUCTASE SDR FAMILY PROTEIN 7-LIKE"/>
    <property type="match status" value="1"/>
</dbReference>
<name>A0ABV6XEU5_9ACTN</name>
<proteinExistence type="inferred from homology"/>
<feature type="domain" description="Ketoreductase" evidence="5">
    <location>
        <begin position="9"/>
        <end position="197"/>
    </location>
</feature>
<accession>A0ABV6XEU5</accession>
<dbReference type="Gene3D" id="3.40.50.720">
    <property type="entry name" value="NAD(P)-binding Rossmann-like Domain"/>
    <property type="match status" value="1"/>
</dbReference>
<evidence type="ECO:0000256" key="2">
    <source>
        <dbReference type="ARBA" id="ARBA00022857"/>
    </source>
</evidence>
<dbReference type="Pfam" id="PF00106">
    <property type="entry name" value="adh_short"/>
    <property type="match status" value="1"/>
</dbReference>
<evidence type="ECO:0000259" key="5">
    <source>
        <dbReference type="SMART" id="SM00822"/>
    </source>
</evidence>
<dbReference type="EMBL" id="JBEUKS010000001">
    <property type="protein sequence ID" value="MFC1436734.1"/>
    <property type="molecule type" value="Genomic_DNA"/>
</dbReference>
<evidence type="ECO:0000313" key="6">
    <source>
        <dbReference type="EMBL" id="MFC1436734.1"/>
    </source>
</evidence>
<evidence type="ECO:0000256" key="3">
    <source>
        <dbReference type="ARBA" id="ARBA00023002"/>
    </source>
</evidence>
<evidence type="ECO:0000256" key="4">
    <source>
        <dbReference type="RuleBase" id="RU000363"/>
    </source>
</evidence>
<dbReference type="SUPFAM" id="SSF51735">
    <property type="entry name" value="NAD(P)-binding Rossmann-fold domains"/>
    <property type="match status" value="1"/>
</dbReference>
<keyword evidence="2" id="KW-0521">NADP</keyword>
<reference evidence="6 7" key="1">
    <citation type="submission" date="2024-06" db="EMBL/GenBank/DDBJ databases">
        <authorList>
            <person name="Lee S.D."/>
        </authorList>
    </citation>
    <scope>NUCLEOTIDE SEQUENCE [LARGE SCALE GENOMIC DNA]</scope>
    <source>
        <strain evidence="6 7">N1-10</strain>
    </source>
</reference>
<dbReference type="CDD" id="cd05233">
    <property type="entry name" value="SDR_c"/>
    <property type="match status" value="1"/>
</dbReference>
<dbReference type="InterPro" id="IPR057326">
    <property type="entry name" value="KR_dom"/>
</dbReference>
<organism evidence="6 7">
    <name type="scientific">Streptacidiphilus jeojiensis</name>
    <dbReference type="NCBI Taxonomy" id="3229225"/>
    <lineage>
        <taxon>Bacteria</taxon>
        <taxon>Bacillati</taxon>
        <taxon>Actinomycetota</taxon>
        <taxon>Actinomycetes</taxon>
        <taxon>Kitasatosporales</taxon>
        <taxon>Streptomycetaceae</taxon>
        <taxon>Streptacidiphilus</taxon>
    </lineage>
</organism>
<dbReference type="InterPro" id="IPR036291">
    <property type="entry name" value="NAD(P)-bd_dom_sf"/>
</dbReference>
<evidence type="ECO:0000313" key="7">
    <source>
        <dbReference type="Proteomes" id="UP001592581"/>
    </source>
</evidence>
<keyword evidence="3" id="KW-0560">Oxidoreductase</keyword>
<dbReference type="PRINTS" id="PR00081">
    <property type="entry name" value="GDHRDH"/>
</dbReference>
<dbReference type="RefSeq" id="WP_380561574.1">
    <property type="nucleotide sequence ID" value="NZ_JBEUKS010000001.1"/>
</dbReference>
<protein>
    <submittedName>
        <fullName evidence="6">SDR family NAD(P)-dependent oxidoreductase</fullName>
    </submittedName>
</protein>
<dbReference type="PROSITE" id="PS00061">
    <property type="entry name" value="ADH_SHORT"/>
    <property type="match status" value="1"/>
</dbReference>
<dbReference type="PRINTS" id="PR00080">
    <property type="entry name" value="SDRFAMILY"/>
</dbReference>
<dbReference type="SMART" id="SM00822">
    <property type="entry name" value="PKS_KR"/>
    <property type="match status" value="1"/>
</dbReference>
<dbReference type="PANTHER" id="PTHR43391">
    <property type="entry name" value="RETINOL DEHYDROGENASE-RELATED"/>
    <property type="match status" value="1"/>
</dbReference>
<dbReference type="InterPro" id="IPR002347">
    <property type="entry name" value="SDR_fam"/>
</dbReference>
<sequence length="282" mass="29467">MKQALGPGRVAVVTGAGSGIGRALADAFARERMAVVLADIDTAQVEAAAQELRSAGAQVLARTVDVADPADLDRLAAAAVERFGHVDVVCNNAGVSTFNLIQDQRLEDWRWVLGVNLWGVVHGLHSFLPVLRDQATPAHIVNTASIAGLLSGVPVIGPYAASKAAVVSVSETLRAELALAGLPIGVSVLCPSSVDTRVMESERNRPAALGSERRSEAAESMRLMIRGTLTGPTGLSPAAVAERVLAAIREDRFWVITHAQEGASLKNRFADILAHVPPGDGA</sequence>
<dbReference type="Proteomes" id="UP001592581">
    <property type="component" value="Unassembled WGS sequence"/>
</dbReference>
<comment type="similarity">
    <text evidence="1 4">Belongs to the short-chain dehydrogenases/reductases (SDR) family.</text>
</comment>
<evidence type="ECO:0000256" key="1">
    <source>
        <dbReference type="ARBA" id="ARBA00006484"/>
    </source>
</evidence>
<comment type="caution">
    <text evidence="6">The sequence shown here is derived from an EMBL/GenBank/DDBJ whole genome shotgun (WGS) entry which is preliminary data.</text>
</comment>
<dbReference type="InterPro" id="IPR020904">
    <property type="entry name" value="Sc_DH/Rdtase_CS"/>
</dbReference>
<keyword evidence="7" id="KW-1185">Reference proteome</keyword>